<protein>
    <recommendedName>
        <fullName evidence="3">Ig-like domain-containing protein</fullName>
    </recommendedName>
</protein>
<dbReference type="CDD" id="cd00096">
    <property type="entry name" value="Ig"/>
    <property type="match status" value="1"/>
</dbReference>
<feature type="transmembrane region" description="Helical" evidence="2">
    <location>
        <begin position="3013"/>
        <end position="3033"/>
    </location>
</feature>
<sequence length="3038" mass="321088">MKKRTRISDIALRVILSIALVVSFVPIAPSSSYAVEPDSTIAVSADDSASNQENTTGGNDPYVSQSSSLADQAAQGGVVSEGNNAIEGSSTTASGPAGNEGLSAVGASGGDSAAASSDEANGLSDGSSSIDYVREYAKLMADGNLYECDESGALKQPLEGTTPVEPYYVANLIVDSEVTTIRYRQFASCHNLKSVRFEGKTLDSIDDTAFYDCRNLASVDLSGMSIRHLGELAFGTCVSLTGLTLNEPVTIQAMGYGCFSCCSLTTTSLDKIQGLTSLPDDVFKQCYDLVETGLDKNTDIQSIGTNAFAYCYGLTDTGLGANTSVTTINEYAFVGCDHLTDTGLGTNERITAIGNYAFKDCKSLRLTGLETNTTVSSIGKSCFENTDMSGGLVLPKGSKITQLPQGAFAKTKLSFVYFQCDHAVLVDSQTFPNGFIKVLVPARSLDLYQNSEVKRDWEACNYDLPYDASRYLSISVVSDPDRLVYQKGDTVSLGGMQVKFNYDDEQRTFDYADLASNYAFSQFFSFGPDNGSIFQSSDNGASVRVTYNDGDHLLNAYSSGLLQEEGNTAFSVYVESPTAQLGETATGGGQFSLGDTCTVSAETTLDGRLFAYWADEKGNVLSEKETYEFPVERSIVLTAVFADEIAVSPKARLNLANGSEVEDVTFSIIADNCNYGETFVTYPGKVVTITCSYDSSKWSIDYWAYSDGAYRIVGSEGSATVSYTVEGKGDPVAILREKEQPDPDPGKPIDPVVAVNVDYSQTIDLGGRALMEGVEVPNISGSRFLFAGQFVALDAERLGMLDDDIEFTGWYDKETGACLSERRVCLFKPEMNMSVEARFTLKDVAVHINSAQSTDASEDYAHVTPTTGNCYRNAGEVVSLAATTENAQFRGWYEGESGNESLISDSLTCDYVVPSSGQAQIEITPWYCAQQASVVLDVDGTTENGSPQGSFLKTGLYGIGSSVTVVAIPEPYYVLDYVTDAASNRVNVSENGSYTFTLTGDTQLTAHFRPTSDGDEAFEALQAALITALGVAIIASTAGGFGEFVDPIAVPAIIEIGKAETIEELVEVGGKALKEIEEIFEKHKHDRDPDKPKGDHTAEIIATAQPEAGGIVKGGGVHFEGTIAEFDAIANPGYHFVCWKEDGIERSTLPHMQMAITDATPDVVKLTAEFEKDVTITTAIDVEGSAADDVTGCNSAPDRQIVRHGEQATVVATPGEGYEFVGWFEGAVEISKTPTYSFVAETDRHLVAKFNRTCTVSAEVEPASALAGKCTIVGDGKCVVGKPTVLSASLDESVRDAYTFKGWYRGESDVLMGTDESHLEFVPDGDTVIRAVYVAKKYEVGVKIDGLLPGINPHGEVEIVGYPGMESVELPYGRHVTIKAIPNDKYRFAYWEDTSGKRYPESELRVCVTKDETYTAVFKKGPDVIITADTYWGGKATCNGEEVKPDTDKYALDETLHLAAEPNPGFLFWGWYRNGLLVSTERECTLFAEESPISGKCAIVAAFKPLDVVCLPVASPAEGGTVTASRLFADRGSDVQLKATAAPGYVFEGWYVGDELVSGNAEFTCKEGRSHVHVARFKQQDFAVEASAVVADATGTLVEDAAAGRVEGAGAIGAGRFAQLAAYANEGYVFKRWADETGATVSTDAEYRFVPWANTTIRAVFEPKQFTVAVNAAEGFGAVEGAGTYAAGQQATVTATPSEGASFVGWYSEGLCVSTDTVYTFTVRDDAALTAVFGSGPYVVSAIASPADAGYTSGFGTFNNGDRTTLSAVAKPGYTFDCWEDSQGNTVSELPEYTVDVSDSTAYVAFFTPDSYLVSLHANPDASGTLQGAGTYKFGNTVELNAQPTSGKRFVGWYLAGSEGDEAAAGSDSGTGDNGAGGNDASGNAPTTLFSKDAHCWFTIDQDLIGDITNGELSLEARFADPYEVSVSAKAVVSGKAGTRGCRVIGAGAYSSGDNVTLQAVAGEGYRFVGWSLDEAGDVIESNDAIFEFEAGADVSYYAQFVADDPVEVAVTQSSMFRGLAFMVGSFGAATSIEVDKGDPFVAMAVPYPGMHFSHWVNDAGAIVSYNAIHVGIARENMRLTAVFYETGFDAQVATYPAGAGFSMVVPGTGTSYKSTSVLVTIPSPGWKFKYWADEAGVPVGFSPVMARPAYANRTFTAYYVKERVEVVAVDPREGGYVDGSDTYSEGGYALVRSVDTGSTVTLSAVPYDGFEFVGWYDYADRDAENARPLSTDANWTFYPEADMKVVPRFKEVQKYAVAATAENGAVNPESASVMPGGSLTFTASPNKNCYLDHVSTTLASMREGAGAGALQGNFDISDYKGGTYQFELKNVTSSQTLSFAFVEAEAPVIDAQPQDTSVREGESATLSVAADAAQSVRGHEAVSSGASASHELTYQWYRVGKNGQGALVESANSATLEVQDGDAGEYYCQVTQLYLGTVTTVESNHATVSHVEPEALVFNATALPAATAHAEYKASINPATGGTSPYTYALAQGSKLPDGVTFTATEEGLMVSGTPDSTGVFAFGIDCTDRSGQSATAHFALVATPKIVDLTFSGSLFIYNGQPQGPSLSGIPENLDDAIAYTYTGIGETHYSSSQPPTDTGSYRATATLNSGGYRGVATIKYTIAKKPVHLKLTVEDATYDGSPHGAAVSAQDVEPEDYEVTYRSTNGTEYGPTGKAPTDAGSYTAEVKLVNPNMTGSQTTTYTISPAEQVIEGKTNYAATYGNAGIVFENTAKTPVSYEVVPNEDGSPSPISIQGSYASIVSAGKARVVAHATASQNYTAAKDVELTVKVSPAPLLVIVNDAERFEGEKNPAFTSGLISPASTTGVAVSYSCLADATSPAGEYEIGASVSNSNFVVTVEPGTLTVKAKEPIEPVEPVDPVDPDNPDGPNNPGNPNNPDDPNTPSDPSGPGNPSNPSEPGDADGPSSPEEPSGSNCSGGPGGTGTSNGEQNAGSDSLKNQETCSVLGGSPVQEGLDGLSEDGALALSDLSEEAGTKAVEQQNVLPTDKKVQFLIAVLLALGCGAAIVVVAAVRRRRS</sequence>
<dbReference type="GO" id="GO:0005975">
    <property type="term" value="P:carbohydrate metabolic process"/>
    <property type="evidence" value="ECO:0007669"/>
    <property type="project" value="UniProtKB-ARBA"/>
</dbReference>
<dbReference type="EMBL" id="PPTO01000015">
    <property type="protein sequence ID" value="RDB56410.1"/>
    <property type="molecule type" value="Genomic_DNA"/>
</dbReference>
<dbReference type="InterPro" id="IPR044060">
    <property type="entry name" value="Bacterial_rp_domain"/>
</dbReference>
<feature type="compositionally biased region" description="Polar residues" evidence="1">
    <location>
        <begin position="81"/>
        <end position="94"/>
    </location>
</feature>
<keyword evidence="2" id="KW-0812">Transmembrane</keyword>
<dbReference type="PANTHER" id="PTHR45661">
    <property type="entry name" value="SURFACE ANTIGEN"/>
    <property type="match status" value="1"/>
</dbReference>
<dbReference type="Pfam" id="PF18676">
    <property type="entry name" value="MBG_2"/>
    <property type="match status" value="1"/>
</dbReference>
<dbReference type="InterPro" id="IPR032675">
    <property type="entry name" value="LRR_dom_sf"/>
</dbReference>
<feature type="compositionally biased region" description="Polar residues" evidence="1">
    <location>
        <begin position="47"/>
        <end position="58"/>
    </location>
</feature>
<feature type="region of interest" description="Disordered" evidence="1">
    <location>
        <begin position="2868"/>
        <end position="2978"/>
    </location>
</feature>
<dbReference type="InterPro" id="IPR053139">
    <property type="entry name" value="Surface_bspA-like"/>
</dbReference>
<evidence type="ECO:0000313" key="5">
    <source>
        <dbReference type="Proteomes" id="UP000253975"/>
    </source>
</evidence>
<feature type="domain" description="Ig-like" evidence="3">
    <location>
        <begin position="2348"/>
        <end position="2450"/>
    </location>
</feature>
<dbReference type="Pfam" id="PF18998">
    <property type="entry name" value="Flg_new_2"/>
    <property type="match status" value="12"/>
</dbReference>
<dbReference type="Gene3D" id="2.60.40.3630">
    <property type="match status" value="1"/>
</dbReference>
<organism evidence="4 5">
    <name type="scientific">Slackia isoflavoniconvertens</name>
    <dbReference type="NCBI Taxonomy" id="572010"/>
    <lineage>
        <taxon>Bacteria</taxon>
        <taxon>Bacillati</taxon>
        <taxon>Actinomycetota</taxon>
        <taxon>Coriobacteriia</taxon>
        <taxon>Eggerthellales</taxon>
        <taxon>Eggerthellaceae</taxon>
        <taxon>Slackia</taxon>
    </lineage>
</organism>
<evidence type="ECO:0000259" key="3">
    <source>
        <dbReference type="PROSITE" id="PS50835"/>
    </source>
</evidence>
<feature type="compositionally biased region" description="Gly residues" evidence="1">
    <location>
        <begin position="2937"/>
        <end position="2946"/>
    </location>
</feature>
<evidence type="ECO:0000256" key="2">
    <source>
        <dbReference type="SAM" id="Phobius"/>
    </source>
</evidence>
<dbReference type="RefSeq" id="WP_114616127.1">
    <property type="nucleotide sequence ID" value="NZ_PPTO01000015.1"/>
</dbReference>
<dbReference type="InterPro" id="IPR007110">
    <property type="entry name" value="Ig-like_dom"/>
</dbReference>
<dbReference type="GO" id="GO:0016020">
    <property type="term" value="C:membrane"/>
    <property type="evidence" value="ECO:0007669"/>
    <property type="project" value="InterPro"/>
</dbReference>
<dbReference type="Proteomes" id="UP000253975">
    <property type="component" value="Unassembled WGS sequence"/>
</dbReference>
<dbReference type="InterPro" id="IPR041286">
    <property type="entry name" value="MBG_2"/>
</dbReference>
<dbReference type="InterPro" id="IPR013783">
    <property type="entry name" value="Ig-like_fold"/>
</dbReference>
<dbReference type="SUPFAM" id="SSF49313">
    <property type="entry name" value="Cadherin-like"/>
    <property type="match status" value="1"/>
</dbReference>
<dbReference type="SMART" id="SM00409">
    <property type="entry name" value="IG"/>
    <property type="match status" value="1"/>
</dbReference>
<proteinExistence type="predicted"/>
<dbReference type="SUPFAM" id="SSF52058">
    <property type="entry name" value="L domain-like"/>
    <property type="match status" value="1"/>
</dbReference>
<feature type="compositionally biased region" description="Low complexity" evidence="1">
    <location>
        <begin position="101"/>
        <end position="122"/>
    </location>
</feature>
<evidence type="ECO:0000313" key="4">
    <source>
        <dbReference type="EMBL" id="RDB56410.1"/>
    </source>
</evidence>
<feature type="compositionally biased region" description="Low complexity" evidence="1">
    <location>
        <begin position="64"/>
        <end position="75"/>
    </location>
</feature>
<dbReference type="Gene3D" id="2.60.40.10">
    <property type="entry name" value="Immunoglobulins"/>
    <property type="match status" value="2"/>
</dbReference>
<feature type="region of interest" description="Disordered" evidence="1">
    <location>
        <begin position="45"/>
        <end position="126"/>
    </location>
</feature>
<dbReference type="PROSITE" id="PS50835">
    <property type="entry name" value="IG_LIKE"/>
    <property type="match status" value="1"/>
</dbReference>
<keyword evidence="2" id="KW-0472">Membrane</keyword>
<comment type="caution">
    <text evidence="4">The sequence shown here is derived from an EMBL/GenBank/DDBJ whole genome shotgun (WGS) entry which is preliminary data.</text>
</comment>
<dbReference type="Pfam" id="PF18887">
    <property type="entry name" value="MBG_3"/>
    <property type="match status" value="2"/>
</dbReference>
<dbReference type="InterPro" id="IPR043772">
    <property type="entry name" value="MBG_3"/>
</dbReference>
<accession>A0A369LAQ0</accession>
<keyword evidence="2" id="KW-1133">Transmembrane helix</keyword>
<feature type="region of interest" description="Disordered" evidence="1">
    <location>
        <begin position="1862"/>
        <end position="1884"/>
    </location>
</feature>
<gene>
    <name evidence="4" type="ORF">C1881_08655</name>
</gene>
<feature type="compositionally biased region" description="Low complexity" evidence="1">
    <location>
        <begin position="2888"/>
        <end position="2936"/>
    </location>
</feature>
<dbReference type="Pfam" id="PF13306">
    <property type="entry name" value="LRR_5"/>
    <property type="match status" value="2"/>
</dbReference>
<dbReference type="SUPFAM" id="SSF48726">
    <property type="entry name" value="Immunoglobulin"/>
    <property type="match status" value="1"/>
</dbReference>
<dbReference type="PANTHER" id="PTHR45661:SF3">
    <property type="entry name" value="IG-LIKE DOMAIN-CONTAINING PROTEIN"/>
    <property type="match status" value="1"/>
</dbReference>
<name>A0A369LAQ0_9ACTN</name>
<dbReference type="InterPro" id="IPR036179">
    <property type="entry name" value="Ig-like_dom_sf"/>
</dbReference>
<dbReference type="GO" id="GO:0005509">
    <property type="term" value="F:calcium ion binding"/>
    <property type="evidence" value="ECO:0007669"/>
    <property type="project" value="InterPro"/>
</dbReference>
<dbReference type="InterPro" id="IPR026906">
    <property type="entry name" value="LRR_5"/>
</dbReference>
<dbReference type="InterPro" id="IPR015919">
    <property type="entry name" value="Cadherin-like_sf"/>
</dbReference>
<reference evidence="4 5" key="1">
    <citation type="journal article" date="2018" name="Elife">
        <title>Discovery and characterization of a prevalent human gut bacterial enzyme sufficient for the inactivation of a family of plant toxins.</title>
        <authorList>
            <person name="Koppel N."/>
            <person name="Bisanz J.E."/>
            <person name="Pandelia M.E."/>
            <person name="Turnbaugh P.J."/>
            <person name="Balskus E.P."/>
        </authorList>
    </citation>
    <scope>NUCLEOTIDE SEQUENCE [LARGE SCALE GENOMIC DNA]</scope>
    <source>
        <strain evidence="4 5">OB21 GAM31</strain>
    </source>
</reference>
<dbReference type="InterPro" id="IPR003599">
    <property type="entry name" value="Ig_sub"/>
</dbReference>
<evidence type="ECO:0000256" key="1">
    <source>
        <dbReference type="SAM" id="MobiDB-lite"/>
    </source>
</evidence>
<dbReference type="Gene3D" id="3.80.10.10">
    <property type="entry name" value="Ribonuclease Inhibitor"/>
    <property type="match status" value="1"/>
</dbReference>
<feature type="compositionally biased region" description="Polar residues" evidence="1">
    <location>
        <begin position="2950"/>
        <end position="2964"/>
    </location>
</feature>